<dbReference type="AlphaFoldDB" id="A0A0H2REN7"/>
<feature type="non-terminal residue" evidence="1">
    <location>
        <position position="666"/>
    </location>
</feature>
<reference evidence="1 2" key="1">
    <citation type="submission" date="2015-04" db="EMBL/GenBank/DDBJ databases">
        <title>Complete genome sequence of Schizopora paradoxa KUC8140, a cosmopolitan wood degrader in East Asia.</title>
        <authorList>
            <consortium name="DOE Joint Genome Institute"/>
            <person name="Min B."/>
            <person name="Park H."/>
            <person name="Jang Y."/>
            <person name="Kim J.-J."/>
            <person name="Kim K.H."/>
            <person name="Pangilinan J."/>
            <person name="Lipzen A."/>
            <person name="Riley R."/>
            <person name="Grigoriev I.V."/>
            <person name="Spatafora J.W."/>
            <person name="Choi I.-G."/>
        </authorList>
    </citation>
    <scope>NUCLEOTIDE SEQUENCE [LARGE SCALE GENOMIC DNA]</scope>
    <source>
        <strain evidence="1 2">KUC8140</strain>
    </source>
</reference>
<dbReference type="EMBL" id="KQ086038">
    <property type="protein sequence ID" value="KLO10022.1"/>
    <property type="molecule type" value="Genomic_DNA"/>
</dbReference>
<evidence type="ECO:0000313" key="2">
    <source>
        <dbReference type="Proteomes" id="UP000053477"/>
    </source>
</evidence>
<dbReference type="InParanoid" id="A0A0H2REN7"/>
<protein>
    <submittedName>
        <fullName evidence="1">Uncharacterized protein</fullName>
    </submittedName>
</protein>
<keyword evidence="2" id="KW-1185">Reference proteome</keyword>
<evidence type="ECO:0000313" key="1">
    <source>
        <dbReference type="EMBL" id="KLO10022.1"/>
    </source>
</evidence>
<proteinExistence type="predicted"/>
<accession>A0A0H2REN7</accession>
<dbReference type="Proteomes" id="UP000053477">
    <property type="component" value="Unassembled WGS sequence"/>
</dbReference>
<sequence length="666" mass="75674">MSLNSNLGEEDFDPLSDNRSTMPMFFRIDSQPSISTTATESNLPGPGRLLGLLLQALGKRFESLINKRAARAGHGPAAVARKTRRLRRHHDVSIMKRYSPQYTSLSKTEEKELKKQCDKLLWYARSTLMSTQLCALEEMLELTIEDPAIRSILSEASRVTSITPNYNESELLSAATKVLISASETETHALWSNFMAQACVKRSPVGASALVYDIDIEVLYPSLRDPKSSFIGARYLEQAFRETHPILSSFTFKLFNVYLEVASVRPHQVEWSNLGSCVLNMYQKVPLRFELMSDFISGTPEGHMLAKSLIREAQSLRKFFECFAAPMLQFGSSDIPNIVGEWTIDYRASTFVMILGAMVDSCDLREQLSYLRNLDPSTRRLLSNTILGNEMLVAYCHMVHYVGRSISPLYRSPCEDWGKVFEAATFLARKFDERSSLETRKLSKFLALRYASFDRYCKLAMSYGAHHTSTPFQFPPKISKEISQICSYNKVKFQSRTYEPCLLRFTVGGISHEVLNFWDLYSSFLPTFTFRAEPLHVDKAMELTELLERCTRKKTCSVDVMFISEGITSWRTLNKQSEPINTKNHYPLLMGYDKSGNELFLAKGTPRYPERYPFYTTVCDGAKSVAYETGTGETRESDRFEILVLCHDPCDLRPDVEISGVGSMDP</sequence>
<organism evidence="1 2">
    <name type="scientific">Schizopora paradoxa</name>
    <dbReference type="NCBI Taxonomy" id="27342"/>
    <lineage>
        <taxon>Eukaryota</taxon>
        <taxon>Fungi</taxon>
        <taxon>Dikarya</taxon>
        <taxon>Basidiomycota</taxon>
        <taxon>Agaricomycotina</taxon>
        <taxon>Agaricomycetes</taxon>
        <taxon>Hymenochaetales</taxon>
        <taxon>Schizoporaceae</taxon>
        <taxon>Schizopora</taxon>
    </lineage>
</organism>
<gene>
    <name evidence="1" type="ORF">SCHPADRAFT_999865</name>
</gene>
<name>A0A0H2REN7_9AGAM</name>
<dbReference type="OrthoDB" id="3066495at2759"/>